<evidence type="ECO:0000313" key="1">
    <source>
        <dbReference type="EMBL" id="CAG8800467.1"/>
    </source>
</evidence>
<proteinExistence type="predicted"/>
<evidence type="ECO:0000313" key="2">
    <source>
        <dbReference type="Proteomes" id="UP000789366"/>
    </source>
</evidence>
<dbReference type="EMBL" id="CAJVPW010079496">
    <property type="protein sequence ID" value="CAG8800467.1"/>
    <property type="molecule type" value="Genomic_DNA"/>
</dbReference>
<feature type="non-terminal residue" evidence="1">
    <location>
        <position position="159"/>
    </location>
</feature>
<protein>
    <submittedName>
        <fullName evidence="1">1431_t:CDS:1</fullName>
    </submittedName>
</protein>
<keyword evidence="2" id="KW-1185">Reference proteome</keyword>
<comment type="caution">
    <text evidence="1">The sequence shown here is derived from an EMBL/GenBank/DDBJ whole genome shotgun (WGS) entry which is preliminary data.</text>
</comment>
<reference evidence="1" key="1">
    <citation type="submission" date="2021-06" db="EMBL/GenBank/DDBJ databases">
        <authorList>
            <person name="Kallberg Y."/>
            <person name="Tangrot J."/>
            <person name="Rosling A."/>
        </authorList>
    </citation>
    <scope>NUCLEOTIDE SEQUENCE</scope>
    <source>
        <strain evidence="1">28 12/20/2015</strain>
    </source>
</reference>
<sequence length="159" mass="18110">RIIDIVMNEKESLFFTGFGGCGKTYTLNVLIKRLLKVYGWNKIGVTSSTGFSASNIIGGVTIHSFTKIGIMDKSIDEVVALIESDNFFRNRLVNLEILIIDEISMISAETFDYIDSVLQEIRKNKEPFGRIQLVLSDDFFQLRPVRGKYVFESQNWKLA</sequence>
<accession>A0ACA9RNH6</accession>
<gene>
    <name evidence="1" type="ORF">SPELUC_LOCUS18023</name>
</gene>
<name>A0ACA9RNH6_9GLOM</name>
<dbReference type="Proteomes" id="UP000789366">
    <property type="component" value="Unassembled WGS sequence"/>
</dbReference>
<feature type="non-terminal residue" evidence="1">
    <location>
        <position position="1"/>
    </location>
</feature>
<organism evidence="1 2">
    <name type="scientific">Cetraspora pellucida</name>
    <dbReference type="NCBI Taxonomy" id="1433469"/>
    <lineage>
        <taxon>Eukaryota</taxon>
        <taxon>Fungi</taxon>
        <taxon>Fungi incertae sedis</taxon>
        <taxon>Mucoromycota</taxon>
        <taxon>Glomeromycotina</taxon>
        <taxon>Glomeromycetes</taxon>
        <taxon>Diversisporales</taxon>
        <taxon>Gigasporaceae</taxon>
        <taxon>Cetraspora</taxon>
    </lineage>
</organism>